<reference evidence="7" key="1">
    <citation type="submission" date="2021-01" db="EMBL/GenBank/DDBJ databases">
        <authorList>
            <person name="Corre E."/>
            <person name="Pelletier E."/>
            <person name="Niang G."/>
            <person name="Scheremetjew M."/>
            <person name="Finn R."/>
            <person name="Kale V."/>
            <person name="Holt S."/>
            <person name="Cochrane G."/>
            <person name="Meng A."/>
            <person name="Brown T."/>
            <person name="Cohen L."/>
        </authorList>
    </citation>
    <scope>NUCLEOTIDE SEQUENCE</scope>
    <source>
        <strain evidence="7">CCMP3303</strain>
    </source>
</reference>
<gene>
    <name evidence="7" type="ORF">MPOL1434_LOCUS5174</name>
</gene>
<evidence type="ECO:0000256" key="6">
    <source>
        <dbReference type="SAM" id="SignalP"/>
    </source>
</evidence>
<dbReference type="InterPro" id="IPR041370">
    <property type="entry name" value="Mlase_EEF1AKMT1/ZCCHC4"/>
</dbReference>
<dbReference type="AlphaFoldDB" id="A0A6U4I3X2"/>
<accession>A0A6U4I3X2</accession>
<dbReference type="GO" id="GO:0008168">
    <property type="term" value="F:methyltransferase activity"/>
    <property type="evidence" value="ECO:0007669"/>
    <property type="project" value="UniProtKB-KW"/>
</dbReference>
<keyword evidence="3" id="KW-0489">Methyltransferase</keyword>
<evidence type="ECO:0000256" key="2">
    <source>
        <dbReference type="ARBA" id="ARBA00022490"/>
    </source>
</evidence>
<evidence type="ECO:0000256" key="4">
    <source>
        <dbReference type="ARBA" id="ARBA00022679"/>
    </source>
</evidence>
<organism evidence="7">
    <name type="scientific">Minutocellus polymorphus</name>
    <dbReference type="NCBI Taxonomy" id="265543"/>
    <lineage>
        <taxon>Eukaryota</taxon>
        <taxon>Sar</taxon>
        <taxon>Stramenopiles</taxon>
        <taxon>Ochrophyta</taxon>
        <taxon>Bacillariophyta</taxon>
        <taxon>Mediophyceae</taxon>
        <taxon>Cymatosirophycidae</taxon>
        <taxon>Cymatosirales</taxon>
        <taxon>Cymatosiraceae</taxon>
        <taxon>Minutocellus</taxon>
    </lineage>
</organism>
<feature type="compositionally biased region" description="Polar residues" evidence="5">
    <location>
        <begin position="62"/>
        <end position="82"/>
    </location>
</feature>
<evidence type="ECO:0000256" key="1">
    <source>
        <dbReference type="ARBA" id="ARBA00004496"/>
    </source>
</evidence>
<name>A0A6U4I3X2_9STRA</name>
<feature type="region of interest" description="Disordered" evidence="5">
    <location>
        <begin position="37"/>
        <end position="83"/>
    </location>
</feature>
<feature type="compositionally biased region" description="Basic residues" evidence="5">
    <location>
        <begin position="41"/>
        <end position="55"/>
    </location>
</feature>
<proteinExistence type="predicted"/>
<evidence type="ECO:0000256" key="3">
    <source>
        <dbReference type="ARBA" id="ARBA00022603"/>
    </source>
</evidence>
<keyword evidence="6" id="KW-0732">Signal</keyword>
<keyword evidence="2" id="KW-0963">Cytoplasm</keyword>
<dbReference type="GO" id="GO:0005737">
    <property type="term" value="C:cytoplasm"/>
    <property type="evidence" value="ECO:0007669"/>
    <property type="project" value="UniProtKB-SubCell"/>
</dbReference>
<feature type="chain" id="PRO_5030160312" description="Protein-lysine N-methyltransferase" evidence="6">
    <location>
        <begin position="24"/>
        <end position="250"/>
    </location>
</feature>
<protein>
    <recommendedName>
        <fullName evidence="8">Protein-lysine N-methyltransferase</fullName>
    </recommendedName>
</protein>
<evidence type="ECO:0008006" key="8">
    <source>
        <dbReference type="Google" id="ProtNLM"/>
    </source>
</evidence>
<comment type="subcellular location">
    <subcellularLocation>
        <location evidence="1">Cytoplasm</location>
    </subcellularLocation>
</comment>
<evidence type="ECO:0000313" key="7">
    <source>
        <dbReference type="EMBL" id="CAD8368921.1"/>
    </source>
</evidence>
<dbReference type="GO" id="GO:0032259">
    <property type="term" value="P:methylation"/>
    <property type="evidence" value="ECO:0007669"/>
    <property type="project" value="UniProtKB-KW"/>
</dbReference>
<sequence>MRMGHVLLAALFSIMVDVPVSRGFVFRETRVNHLRPFELHAKKKKKRNKASKGKQKAGVSPLPSSKTSSPAEAQVSSATQRKPATLAGISEDHRYEQFFYDEATTQQLYQLVDLYERPLLLCNPSLAVLAERKSKPYLLLDRDTRFDFLSGYRPFSLMEPYLITDFDFDAVFIDPPFANVTPEQVARCLRLMGADKVPLFVAYNARREDALLRAMNALNGPNLERKWSLRYREGVSLDTQDSIWLYGPAN</sequence>
<keyword evidence="4" id="KW-0808">Transferase</keyword>
<evidence type="ECO:0000256" key="5">
    <source>
        <dbReference type="SAM" id="MobiDB-lite"/>
    </source>
</evidence>
<dbReference type="Pfam" id="PF10237">
    <property type="entry name" value="N6-adenineMlase"/>
    <property type="match status" value="1"/>
</dbReference>
<feature type="signal peptide" evidence="6">
    <location>
        <begin position="1"/>
        <end position="23"/>
    </location>
</feature>
<dbReference type="EMBL" id="HBEJ01008818">
    <property type="protein sequence ID" value="CAD8368921.1"/>
    <property type="molecule type" value="Transcribed_RNA"/>
</dbReference>